<dbReference type="GO" id="GO:0046863">
    <property type="term" value="F:ribulose-1,5-bisphosphate carboxylase/oxygenase activator activity"/>
    <property type="evidence" value="ECO:0007669"/>
    <property type="project" value="TreeGrafter"/>
</dbReference>
<dbReference type="GO" id="GO:0009579">
    <property type="term" value="C:thylakoid"/>
    <property type="evidence" value="ECO:0007669"/>
    <property type="project" value="TreeGrafter"/>
</dbReference>
<evidence type="ECO:0000256" key="1">
    <source>
        <dbReference type="ARBA" id="ARBA00004470"/>
    </source>
</evidence>
<keyword evidence="2" id="KW-0150">Chloroplast</keyword>
<evidence type="ECO:0000256" key="3">
    <source>
        <dbReference type="ARBA" id="ARBA00022640"/>
    </source>
</evidence>
<evidence type="ECO:0000256" key="4">
    <source>
        <dbReference type="ARBA" id="ARBA00022741"/>
    </source>
</evidence>
<comment type="similarity">
    <text evidence="8">Belongs to the RuBisCO activase family.</text>
</comment>
<organism evidence="10">
    <name type="scientific">Fagus sylvatica</name>
    <name type="common">Beechnut</name>
    <dbReference type="NCBI Taxonomy" id="28930"/>
    <lineage>
        <taxon>Eukaryota</taxon>
        <taxon>Viridiplantae</taxon>
        <taxon>Streptophyta</taxon>
        <taxon>Embryophyta</taxon>
        <taxon>Tracheophyta</taxon>
        <taxon>Spermatophyta</taxon>
        <taxon>Magnoliopsida</taxon>
        <taxon>eudicotyledons</taxon>
        <taxon>Gunneridae</taxon>
        <taxon>Pentapetalae</taxon>
        <taxon>rosids</taxon>
        <taxon>fabids</taxon>
        <taxon>Fagales</taxon>
        <taxon>Fagaceae</taxon>
        <taxon>Fagus</taxon>
    </lineage>
</organism>
<keyword evidence="3" id="KW-0934">Plastid</keyword>
<dbReference type="InterPro" id="IPR044960">
    <property type="entry name" value="RCA-like"/>
</dbReference>
<dbReference type="InterPro" id="IPR048571">
    <property type="entry name" value="RuBisCO_activase_AAA_helical"/>
</dbReference>
<dbReference type="Gene3D" id="1.10.8.1070">
    <property type="match status" value="1"/>
</dbReference>
<dbReference type="GO" id="GO:0005524">
    <property type="term" value="F:ATP binding"/>
    <property type="evidence" value="ECO:0007669"/>
    <property type="project" value="UniProtKB-KW"/>
</dbReference>
<dbReference type="EMBL" id="OIVN01000994">
    <property type="protein sequence ID" value="SPC88396.1"/>
    <property type="molecule type" value="Genomic_DNA"/>
</dbReference>
<comment type="subcellular location">
    <subcellularLocation>
        <location evidence="1">Plastid</location>
        <location evidence="1">Chloroplast stroma</location>
    </subcellularLocation>
</comment>
<comment type="function">
    <text evidence="7">Activation of RuBisCO (ribulose-1,5-bisphosphate carboxylase/oxygenase; EC 4.1.1.39) involves the ATP-dependent carboxylation of the epsilon-amino group of lysine leading to a carbamate structure.</text>
</comment>
<name>A0A2N9FBX0_FAGSY</name>
<dbReference type="PANTHER" id="PTHR32429">
    <property type="match status" value="1"/>
</dbReference>
<evidence type="ECO:0000256" key="7">
    <source>
        <dbReference type="ARBA" id="ARBA00025556"/>
    </source>
</evidence>
<gene>
    <name evidence="10" type="ORF">FSB_LOCUS16278</name>
</gene>
<feature type="domain" description="Ribulose bisphosphate carboxylase/oxygenase activase AAA helical" evidence="9">
    <location>
        <begin position="7"/>
        <end position="54"/>
    </location>
</feature>
<sequence>MKSHVVMRKWISGIGVECIGKNLVHSKDGPPTFEQPKMTIEKLLECGNMLIQEQENVKRVQLADKYLREAALGDANKEAIKSGAFFG</sequence>
<dbReference type="Pfam" id="PF21228">
    <property type="entry name" value="RuBisCO_activase_AAA_helical"/>
    <property type="match status" value="1"/>
</dbReference>
<evidence type="ECO:0000256" key="6">
    <source>
        <dbReference type="ARBA" id="ARBA00022946"/>
    </source>
</evidence>
<evidence type="ECO:0000256" key="5">
    <source>
        <dbReference type="ARBA" id="ARBA00022840"/>
    </source>
</evidence>
<evidence type="ECO:0000313" key="10">
    <source>
        <dbReference type="EMBL" id="SPC88396.1"/>
    </source>
</evidence>
<proteinExistence type="inferred from homology"/>
<keyword evidence="6" id="KW-0809">Transit peptide</keyword>
<reference evidence="10" key="1">
    <citation type="submission" date="2018-02" db="EMBL/GenBank/DDBJ databases">
        <authorList>
            <person name="Cohen D.B."/>
            <person name="Kent A.D."/>
        </authorList>
    </citation>
    <scope>NUCLEOTIDE SEQUENCE</scope>
</reference>
<accession>A0A2N9FBX0</accession>
<evidence type="ECO:0000256" key="2">
    <source>
        <dbReference type="ARBA" id="ARBA00022528"/>
    </source>
</evidence>
<dbReference type="GO" id="GO:0009570">
    <property type="term" value="C:chloroplast stroma"/>
    <property type="evidence" value="ECO:0007669"/>
    <property type="project" value="UniProtKB-SubCell"/>
</dbReference>
<dbReference type="PANTHER" id="PTHR32429:SF32">
    <property type="entry name" value="RIBULOSE BISPHOSPHATE CARBOXYLASE_OXYGENASE ACTIVASE, CHLOROPLASTIC"/>
    <property type="match status" value="1"/>
</dbReference>
<evidence type="ECO:0000256" key="8">
    <source>
        <dbReference type="ARBA" id="ARBA00025781"/>
    </source>
</evidence>
<dbReference type="AlphaFoldDB" id="A0A2N9FBX0"/>
<evidence type="ECO:0000259" key="9">
    <source>
        <dbReference type="Pfam" id="PF21228"/>
    </source>
</evidence>
<keyword evidence="5" id="KW-0067">ATP-binding</keyword>
<protein>
    <recommendedName>
        <fullName evidence="9">Ribulose bisphosphate carboxylase/oxygenase activase AAA helical domain-containing protein</fullName>
    </recommendedName>
</protein>
<keyword evidence="4" id="KW-0547">Nucleotide-binding</keyword>